<keyword evidence="2" id="KW-1185">Reference proteome</keyword>
<organism evidence="1 2">
    <name type="scientific">Hermetia illucens</name>
    <name type="common">Black soldier fly</name>
    <dbReference type="NCBI Taxonomy" id="343691"/>
    <lineage>
        <taxon>Eukaryota</taxon>
        <taxon>Metazoa</taxon>
        <taxon>Ecdysozoa</taxon>
        <taxon>Arthropoda</taxon>
        <taxon>Hexapoda</taxon>
        <taxon>Insecta</taxon>
        <taxon>Pterygota</taxon>
        <taxon>Neoptera</taxon>
        <taxon>Endopterygota</taxon>
        <taxon>Diptera</taxon>
        <taxon>Brachycera</taxon>
        <taxon>Stratiomyomorpha</taxon>
        <taxon>Stratiomyidae</taxon>
        <taxon>Hermetiinae</taxon>
        <taxon>Hermetia</taxon>
    </lineage>
</organism>
<evidence type="ECO:0000313" key="2">
    <source>
        <dbReference type="Proteomes" id="UP000594454"/>
    </source>
</evidence>
<dbReference type="EMBL" id="LR899010">
    <property type="protein sequence ID" value="CAD7081824.1"/>
    <property type="molecule type" value="Genomic_DNA"/>
</dbReference>
<accession>A0A7R8YTL0</accession>
<dbReference type="InParanoid" id="A0A7R8YTL0"/>
<sequence length="303" mass="34900">MQYIKGKNNLVADFLSRLKDNKVAGDEVHTGEEILIPFQIAPQIVTRHNPDETLQEILDICREQSTQLPEDIIVPIIPDSLQGQNGTAFGPPEIDNSVTIHSEPENQNILIPIKDDYVNKYKYQLILSNRSYPNPVNKTRIQIKEDDLHLGGYISELISKLPPNKNIAIYSDLSDHHYNTLQLKLKEMTPISKLLQGILLFLTLRLILTDIQVEKLESDNGIILIKRQQTRLIADQYRIFHKINLTDYYNTLMALSQIQVKISDNGYKFITEYFSDLKPQINDLLTKITLLQRIDNIDPEKRT</sequence>
<reference evidence="1 2" key="1">
    <citation type="submission" date="2020-11" db="EMBL/GenBank/DDBJ databases">
        <authorList>
            <person name="Wallbank WR R."/>
            <person name="Pardo Diaz C."/>
            <person name="Kozak K."/>
            <person name="Martin S."/>
            <person name="Jiggins C."/>
            <person name="Moest M."/>
            <person name="Warren A I."/>
            <person name="Generalovic N T."/>
            <person name="Byers J.R.P. K."/>
            <person name="Montejo-Kovacevich G."/>
            <person name="Yen C E."/>
        </authorList>
    </citation>
    <scope>NUCLEOTIDE SEQUENCE [LARGE SCALE GENOMIC DNA]</scope>
</reference>
<name>A0A7R8YTL0_HERIL</name>
<gene>
    <name evidence="1" type="ORF">HERILL_LOCUS4913</name>
</gene>
<proteinExistence type="predicted"/>
<dbReference type="Proteomes" id="UP000594454">
    <property type="component" value="Chromosome 2"/>
</dbReference>
<dbReference type="AlphaFoldDB" id="A0A7R8YTL0"/>
<protein>
    <submittedName>
        <fullName evidence="1">Uncharacterized protein</fullName>
    </submittedName>
</protein>
<evidence type="ECO:0000313" key="1">
    <source>
        <dbReference type="EMBL" id="CAD7081824.1"/>
    </source>
</evidence>